<reference evidence="1 2" key="1">
    <citation type="submission" date="2014-07" db="EMBL/GenBank/DDBJ databases">
        <authorList>
            <person name="McCorrison J."/>
            <person name="Sanka R."/>
            <person name="Torralba M."/>
            <person name="Gillis M."/>
            <person name="Haft D.H."/>
            <person name="Methe B."/>
            <person name="Sutton G."/>
            <person name="Nelson K.E."/>
        </authorList>
    </citation>
    <scope>NUCLEOTIDE SEQUENCE [LARGE SCALE GENOMIC DNA]</scope>
    <source>
        <strain evidence="1 2">DNF00882</strain>
    </source>
</reference>
<dbReference type="AlphaFoldDB" id="A0A096C685"/>
<sequence>MSGGKEYWAKAVNEEALSFLCSIGVCTRELPIMKVYDISYNKVMIVEILGCNIPQQIKYRFSEGSISPLTYKDAVLLNMEHNAKWVEICNDCIAREATRMCEKFTEGIMSQEEAKRLIMGIDVGSKKDNTSYQHIKVGQANDRQELPDEKISHFPYIPFHNSVVDECYQDLFRRMSLSARRSVRVVNSRILSTENPKPENYFMWKDSFRGGLNKSRDLRDGPSTNDKDSGQKLPDEINLYNFFEKWRGYAKCYNVFGSVKSCHTTKAYFENYRNSNTIEYFINDNHYHAIKFKDRGTFLVSEKRYKELKAKKGE</sequence>
<evidence type="ECO:0000313" key="1">
    <source>
        <dbReference type="EMBL" id="KGF50462.1"/>
    </source>
</evidence>
<name>A0A096C685_9BACT</name>
<proteinExistence type="predicted"/>
<evidence type="ECO:0000313" key="2">
    <source>
        <dbReference type="Proteomes" id="UP000029538"/>
    </source>
</evidence>
<dbReference type="Proteomes" id="UP000029538">
    <property type="component" value="Unassembled WGS sequence"/>
</dbReference>
<protein>
    <submittedName>
        <fullName evidence="1">Uncharacterized protein</fullName>
    </submittedName>
</protein>
<dbReference type="RefSeq" id="WP_036882122.1">
    <property type="nucleotide sequence ID" value="NZ_JRNR01000003.1"/>
</dbReference>
<organism evidence="1 2">
    <name type="scientific">Prevotella disiens DNF00882</name>
    <dbReference type="NCBI Taxonomy" id="1401075"/>
    <lineage>
        <taxon>Bacteria</taxon>
        <taxon>Pseudomonadati</taxon>
        <taxon>Bacteroidota</taxon>
        <taxon>Bacteroidia</taxon>
        <taxon>Bacteroidales</taxon>
        <taxon>Prevotellaceae</taxon>
        <taxon>Prevotella</taxon>
    </lineage>
</organism>
<gene>
    <name evidence="1" type="ORF">HMPREF0654_01150</name>
</gene>
<comment type="caution">
    <text evidence="1">The sequence shown here is derived from an EMBL/GenBank/DDBJ whole genome shotgun (WGS) entry which is preliminary data.</text>
</comment>
<accession>A0A096C685</accession>
<dbReference type="EMBL" id="JRNR01000003">
    <property type="protein sequence ID" value="KGF50462.1"/>
    <property type="molecule type" value="Genomic_DNA"/>
</dbReference>